<dbReference type="GO" id="GO:0000166">
    <property type="term" value="F:nucleotide binding"/>
    <property type="evidence" value="ECO:0007669"/>
    <property type="project" value="InterPro"/>
</dbReference>
<dbReference type="Proteomes" id="UP000094761">
    <property type="component" value="Unassembled WGS sequence"/>
</dbReference>
<comment type="caution">
    <text evidence="4">The sequence shown here is derived from an EMBL/GenBank/DDBJ whole genome shotgun (WGS) entry which is preliminary data.</text>
</comment>
<dbReference type="RefSeq" id="WP_069665649.1">
    <property type="nucleotide sequence ID" value="NZ_JAPFIM010000021.1"/>
</dbReference>
<proteinExistence type="predicted"/>
<dbReference type="EMBL" id="LUAX01000001">
    <property type="protein sequence ID" value="OAM99654.1"/>
    <property type="molecule type" value="Genomic_DNA"/>
</dbReference>
<dbReference type="InterPro" id="IPR051335">
    <property type="entry name" value="Alanyl-tRNA_Editing_Enzymes"/>
</dbReference>
<dbReference type="OrthoDB" id="6396444at2"/>
<dbReference type="PANTHER" id="PTHR43462:SF1">
    <property type="entry name" value="ALANYL-TRNA EDITING PROTEIN AARSD1"/>
    <property type="match status" value="1"/>
</dbReference>
<keyword evidence="2" id="KW-0862">Zinc</keyword>
<keyword evidence="4" id="KW-0378">Hydrolase</keyword>
<evidence type="ECO:0000313" key="3">
    <source>
        <dbReference type="EMBL" id="MDC5740404.1"/>
    </source>
</evidence>
<evidence type="ECO:0000313" key="5">
    <source>
        <dbReference type="Proteomes" id="UP000094761"/>
    </source>
</evidence>
<sequence length="288" mass="32450">MHITPTITQFCHKTWQLEANIQLTKLTDEHFYVVTDTTPFHPVSHIWPDHPADKGTLNGYIVQDCQVGAVDTESGEFYVGQAIPVKRDEAGWVFVTVHCLSADCSDLTLGQRVSLSVDKEYQLSLSRGHSAGHLSYLALNKVLTERGYWRKEADRKDPHGNYDFNSYAQVTSFVTPDKCLDTYRLGKTLRKRGLNSADMLSDLSHIEQQVNEQLINWLELNSDIKVECDGEALTDSRYWQCDLKESAMAVIPCGGTHASSLAEYLAIEVSLLHVDEQNIEMHTHVKPA</sequence>
<accession>A0A178JBP1</accession>
<dbReference type="SUPFAM" id="SSF55186">
    <property type="entry name" value="ThrRS/AlaRS common domain"/>
    <property type="match status" value="1"/>
</dbReference>
<dbReference type="GO" id="GO:0002161">
    <property type="term" value="F:aminoacyl-tRNA deacylase activity"/>
    <property type="evidence" value="ECO:0007669"/>
    <property type="project" value="UniProtKB-ARBA"/>
</dbReference>
<dbReference type="Proteomes" id="UP001150001">
    <property type="component" value="Unassembled WGS sequence"/>
</dbReference>
<dbReference type="PANTHER" id="PTHR43462">
    <property type="entry name" value="ALANYL-TRNA EDITING PROTEIN"/>
    <property type="match status" value="1"/>
</dbReference>
<dbReference type="EMBL" id="JAPFIT010000013">
    <property type="protein sequence ID" value="MDC5740404.1"/>
    <property type="molecule type" value="Genomic_DNA"/>
</dbReference>
<evidence type="ECO:0000256" key="1">
    <source>
        <dbReference type="ARBA" id="ARBA00022723"/>
    </source>
</evidence>
<keyword evidence="1" id="KW-0479">Metal-binding</keyword>
<name>A0A178JBP1_9VIBR</name>
<dbReference type="AlphaFoldDB" id="A0A178JBP1"/>
<keyword evidence="6" id="KW-1185">Reference proteome</keyword>
<protein>
    <submittedName>
        <fullName evidence="3">Alanyl-tRNA editing protein</fullName>
    </submittedName>
    <submittedName>
        <fullName evidence="4">Metal-dependent hydrolase</fullName>
    </submittedName>
</protein>
<reference evidence="4 5" key="1">
    <citation type="submission" date="2016-03" db="EMBL/GenBank/DDBJ databases">
        <title>Draft genome sequence of the Vibrio tubiashii subs. europaeus.</title>
        <authorList>
            <person name="Spinard E."/>
            <person name="Dubert J."/>
            <person name="Nelson D.R."/>
            <person name="Barja J.L."/>
        </authorList>
    </citation>
    <scope>NUCLEOTIDE SEQUENCE [LARGE SCALE GENOMIC DNA]</scope>
    <source>
        <strain evidence="5">PP-638</strain>
        <strain evidence="4">PP2-638</strain>
    </source>
</reference>
<dbReference type="GO" id="GO:0046872">
    <property type="term" value="F:metal ion binding"/>
    <property type="evidence" value="ECO:0007669"/>
    <property type="project" value="UniProtKB-KW"/>
</dbReference>
<evidence type="ECO:0000313" key="6">
    <source>
        <dbReference type="Proteomes" id="UP001150001"/>
    </source>
</evidence>
<evidence type="ECO:0000256" key="2">
    <source>
        <dbReference type="ARBA" id="ARBA00022833"/>
    </source>
</evidence>
<reference evidence="3" key="2">
    <citation type="submission" date="2022-11" db="EMBL/GenBank/DDBJ databases">
        <title>Role of the vibriolysin VemA secreted by the emergent pathogen Vibrio europaeus in the colonization of Manila clam mucus.</title>
        <authorList>
            <person name="Martinez C."/>
            <person name="Rodriguez S."/>
            <person name="Vences A."/>
            <person name="Barja J.L."/>
            <person name="Toranzo A.E."/>
            <person name="Dubert J."/>
        </authorList>
    </citation>
    <scope>NUCLEOTIDE SEQUENCE</scope>
    <source>
        <strain evidence="3">3454</strain>
    </source>
</reference>
<evidence type="ECO:0000313" key="4">
    <source>
        <dbReference type="EMBL" id="OAM99654.1"/>
    </source>
</evidence>
<dbReference type="InterPro" id="IPR018163">
    <property type="entry name" value="Thr/Ala-tRNA-synth_IIc_edit"/>
</dbReference>
<dbReference type="Gene3D" id="3.30.980.10">
    <property type="entry name" value="Threonyl-trna Synthetase, Chain A, domain 2"/>
    <property type="match status" value="1"/>
</dbReference>
<organism evidence="4 5">
    <name type="scientific">Vibrio europaeus</name>
    <dbReference type="NCBI Taxonomy" id="300876"/>
    <lineage>
        <taxon>Bacteria</taxon>
        <taxon>Pseudomonadati</taxon>
        <taxon>Pseudomonadota</taxon>
        <taxon>Gammaproteobacteria</taxon>
        <taxon>Vibrionales</taxon>
        <taxon>Vibrionaceae</taxon>
        <taxon>Vibrio</taxon>
        <taxon>Vibrio oreintalis group</taxon>
    </lineage>
</organism>
<gene>
    <name evidence="4" type="ORF">AZ468_00655</name>
    <name evidence="3" type="ORF">OPW20_10015</name>
</gene>
<dbReference type="GeneID" id="78074180"/>